<evidence type="ECO:0000313" key="3">
    <source>
        <dbReference type="Proteomes" id="UP000683000"/>
    </source>
</evidence>
<dbReference type="InterPro" id="IPR002060">
    <property type="entry name" value="Squ/phyt_synthse"/>
</dbReference>
<protein>
    <submittedName>
        <fullName evidence="2">Uncharacterized protein</fullName>
    </submittedName>
</protein>
<accession>A0A8I3A9M3</accession>
<comment type="caution">
    <text evidence="2">The sequence shown here is derived from an EMBL/GenBank/DDBJ whole genome shotgun (WGS) entry which is preliminary data.</text>
</comment>
<evidence type="ECO:0000256" key="1">
    <source>
        <dbReference type="SAM" id="MobiDB-lite"/>
    </source>
</evidence>
<feature type="region of interest" description="Disordered" evidence="1">
    <location>
        <begin position="1035"/>
        <end position="1077"/>
    </location>
</feature>
<evidence type="ECO:0000313" key="2">
    <source>
        <dbReference type="EMBL" id="KAG6376966.1"/>
    </source>
</evidence>
<dbReference type="OrthoDB" id="270318at2759"/>
<proteinExistence type="predicted"/>
<dbReference type="InterPro" id="IPR008949">
    <property type="entry name" value="Isoprenoid_synthase_dom_sf"/>
</dbReference>
<name>A0A8I3A9M3_9AGAM</name>
<dbReference type="AlphaFoldDB" id="A0A8I3A9M3"/>
<sequence>MICRQVGASVRPWQRNHATALRSFSASAIDRIRSEAGTSNPIEYCKDLVRKHDYEGYLVSRFYPRRYQSAYYALRAFYIELSMIQEAASQTPLGQARLMFWRDAVKDIFADRPPRHPIALGLHEATQRSRLAPYHFQRIIEAREQELHAQSHLTVESATSHAESTASTFLYLLLSLLNLPSATLSHAASHLGVAQSFTTLLRAFPFHASKGMMVIPAEITAKHGVNQQEVLTKGTTSKALEDAVYAFATVANDHLLTARNMFRETGGKVPAEAMPVFASAIPVGLMLERLEEVNFNVYDRRLRVRDWKPPPSQTKCALLATFILHLLPHLSPHQSTRFFFAPCSHRRDRPMERLCDDIIHLIIYELNDPTALILTSKRFLRVSRDPYVRAHYFLHRYGHMDAMFWALGRGKVLNDKVIDILVSSGAYISRYIIQVAIHHYFRSASHFIKTPWVRSIPLSVFTHFMKVTSALFDEIPLGKNEDDGYIFHSFLKESRLPQDLKSTKWEDVREILDKDKFIPFSMKDPLMAQLPIALAIEPRLLPYAEANGFRMDPKYRDFVFRKMFEKQALNGGDRTDEIVRNVRELKRLDPRMFLSRTVAAEICMEAKSNESAYRALKVLDRSGELLFKLGLVVTELMKLFVKSRSITSTYTINVLRQLYTDFPSTDPMVRVVMLLTVCLSESTWVLPAMPEAITSFQSKLEAIGLLPLTREDLFNVMINPFVEKLGVLLEYAKEEMEMSVKDIKDLVQEVAIKCLEIASKGKTLRRLVENYSLHVGLADAAVRRYSLSLDDLTPAEDEKACATYEAALCRDFSNLKMLRANSSGSSNQTSGVSAALAGETDANDAEMGGQEDPREFVVDVEEPEETPVGGGPDLGAIGQDTLSAMIRQDEMAPTRSRRRSYYYSIYGADVNGKLDFPIECLPVGRWAKEHYDPHSAMMALFMTHAVINNNTTLLHLYLSSAGVNFTTPSTHVPITLKHFKLLAHLGRAPNWCLYHEIEFGAEFFFSEEDYLSKQTPPPDNKRTCKFRVKPNVIKKETSPPSLSRSSCHAEPPTPPQASPSRTSRRRPRRSAATTVTSYIVPDSDDEAIVEDDENAMTALLSMQAKKRKVESNLQRWIKHLSALLVDEQRKYKERRRRQDRNTDGKRRVMKTEFHKSLIVHLRSLRKVDLDKRKQLYGSDVAEEDYSDDDGDDEYQNVRVSKRRRITA</sequence>
<organism evidence="2 3">
    <name type="scientific">Boletus reticuloceps</name>
    <dbReference type="NCBI Taxonomy" id="495285"/>
    <lineage>
        <taxon>Eukaryota</taxon>
        <taxon>Fungi</taxon>
        <taxon>Dikarya</taxon>
        <taxon>Basidiomycota</taxon>
        <taxon>Agaricomycotina</taxon>
        <taxon>Agaricomycetes</taxon>
        <taxon>Agaricomycetidae</taxon>
        <taxon>Boletales</taxon>
        <taxon>Boletineae</taxon>
        <taxon>Boletaceae</taxon>
        <taxon>Boletoideae</taxon>
        <taxon>Boletus</taxon>
    </lineage>
</organism>
<gene>
    <name evidence="2" type="ORF">JVT61DRAFT_1004</name>
</gene>
<dbReference type="EMBL" id="JAGFBS010000010">
    <property type="protein sequence ID" value="KAG6376966.1"/>
    <property type="molecule type" value="Genomic_DNA"/>
</dbReference>
<dbReference type="SUPFAM" id="SSF48576">
    <property type="entry name" value="Terpenoid synthases"/>
    <property type="match status" value="1"/>
</dbReference>
<dbReference type="Gene3D" id="1.10.600.10">
    <property type="entry name" value="Farnesyl Diphosphate Synthase"/>
    <property type="match status" value="1"/>
</dbReference>
<keyword evidence="3" id="KW-1185">Reference proteome</keyword>
<reference evidence="2" key="1">
    <citation type="submission" date="2021-03" db="EMBL/GenBank/DDBJ databases">
        <title>Evolutionary innovations through gain and loss of genes in the ectomycorrhizal Boletales.</title>
        <authorList>
            <person name="Wu G."/>
            <person name="Miyauchi S."/>
            <person name="Morin E."/>
            <person name="Yang Z.-L."/>
            <person name="Xu J."/>
            <person name="Martin F.M."/>
        </authorList>
    </citation>
    <scope>NUCLEOTIDE SEQUENCE</scope>
    <source>
        <strain evidence="2">BR01</strain>
    </source>
</reference>
<dbReference type="Proteomes" id="UP000683000">
    <property type="component" value="Unassembled WGS sequence"/>
</dbReference>
<dbReference type="Pfam" id="PF00494">
    <property type="entry name" value="SQS_PSY"/>
    <property type="match status" value="1"/>
</dbReference>